<dbReference type="GO" id="GO:0003700">
    <property type="term" value="F:DNA-binding transcription factor activity"/>
    <property type="evidence" value="ECO:0007669"/>
    <property type="project" value="TreeGrafter"/>
</dbReference>
<dbReference type="PANTHER" id="PTHR30055">
    <property type="entry name" value="HTH-TYPE TRANSCRIPTIONAL REGULATOR RUTR"/>
    <property type="match status" value="1"/>
</dbReference>
<dbReference type="InterPro" id="IPR011075">
    <property type="entry name" value="TetR_C"/>
</dbReference>
<evidence type="ECO:0000313" key="7">
    <source>
        <dbReference type="EMBL" id="ORV37640.1"/>
    </source>
</evidence>
<dbReference type="OrthoDB" id="9796019at2"/>
<evidence type="ECO:0000259" key="6">
    <source>
        <dbReference type="PROSITE" id="PS50977"/>
    </source>
</evidence>
<keyword evidence="2 4" id="KW-0238">DNA-binding</keyword>
<proteinExistence type="predicted"/>
<keyword evidence="3" id="KW-0804">Transcription</keyword>
<dbReference type="Proteomes" id="UP000193564">
    <property type="component" value="Unassembled WGS sequence"/>
</dbReference>
<comment type="caution">
    <text evidence="7">The sequence shown here is derived from an EMBL/GenBank/DDBJ whole genome shotgun (WGS) entry which is preliminary data.</text>
</comment>
<keyword evidence="1" id="KW-0805">Transcription regulation</keyword>
<protein>
    <submittedName>
        <fullName evidence="7">TetR family transcriptional regulator</fullName>
    </submittedName>
</protein>
<evidence type="ECO:0000313" key="8">
    <source>
        <dbReference type="Proteomes" id="UP000193564"/>
    </source>
</evidence>
<gene>
    <name evidence="7" type="ORF">AWC01_15430</name>
</gene>
<dbReference type="GO" id="GO:0000976">
    <property type="term" value="F:transcription cis-regulatory region binding"/>
    <property type="evidence" value="ECO:0007669"/>
    <property type="project" value="TreeGrafter"/>
</dbReference>
<evidence type="ECO:0000256" key="4">
    <source>
        <dbReference type="PROSITE-ProRule" id="PRU00335"/>
    </source>
</evidence>
<keyword evidence="8" id="KW-1185">Reference proteome</keyword>
<dbReference type="EMBL" id="LQOS01000046">
    <property type="protein sequence ID" value="ORV37640.1"/>
    <property type="molecule type" value="Genomic_DNA"/>
</dbReference>
<feature type="domain" description="HTH tetR-type" evidence="6">
    <location>
        <begin position="32"/>
        <end position="92"/>
    </location>
</feature>
<feature type="region of interest" description="Disordered" evidence="5">
    <location>
        <begin position="1"/>
        <end position="31"/>
    </location>
</feature>
<dbReference type="SUPFAM" id="SSF48498">
    <property type="entry name" value="Tetracyclin repressor-like, C-terminal domain"/>
    <property type="match status" value="1"/>
</dbReference>
<feature type="compositionally biased region" description="Basic and acidic residues" evidence="5">
    <location>
        <begin position="1"/>
        <end position="10"/>
    </location>
</feature>
<dbReference type="Pfam" id="PF16859">
    <property type="entry name" value="TetR_C_11"/>
    <property type="match status" value="1"/>
</dbReference>
<dbReference type="Gene3D" id="1.10.10.60">
    <property type="entry name" value="Homeodomain-like"/>
    <property type="match status" value="1"/>
</dbReference>
<dbReference type="InterPro" id="IPR050109">
    <property type="entry name" value="HTH-type_TetR-like_transc_reg"/>
</dbReference>
<dbReference type="SUPFAM" id="SSF46689">
    <property type="entry name" value="Homeodomain-like"/>
    <property type="match status" value="1"/>
</dbReference>
<evidence type="ECO:0000256" key="5">
    <source>
        <dbReference type="SAM" id="MobiDB-lite"/>
    </source>
</evidence>
<dbReference type="Gene3D" id="1.10.357.10">
    <property type="entry name" value="Tetracycline Repressor, domain 2"/>
    <property type="match status" value="1"/>
</dbReference>
<dbReference type="STRING" id="126673.AWC01_15430"/>
<accession>A0A1X1T067</accession>
<dbReference type="PROSITE" id="PS50977">
    <property type="entry name" value="HTH_TETR_2"/>
    <property type="match status" value="1"/>
</dbReference>
<evidence type="ECO:0000256" key="3">
    <source>
        <dbReference type="ARBA" id="ARBA00023163"/>
    </source>
</evidence>
<dbReference type="AlphaFoldDB" id="A0A1X1T067"/>
<sequence>MDRVSTKDGTRSPARRAITAAEPPRRGRPRNAELRAAVLQAATDLALAGGTGAVSIDAIAKRAAVSRTTIYKWWPSAAAIVLEGLLASMRDSIVPPTGSGTRGGIDHQVRALNGILADPTTGPLLRRVIAAAGSNGEVATALLDQWLLPRRAAVTAVLLDGVAAGELRPDLDVEVTVDALFSPAYYRLVFSMPPLDEAALTQLIDTVWRGCARPDYRPSSPPADRLGDHEGRV</sequence>
<dbReference type="Pfam" id="PF00440">
    <property type="entry name" value="TetR_N"/>
    <property type="match status" value="1"/>
</dbReference>
<evidence type="ECO:0000256" key="1">
    <source>
        <dbReference type="ARBA" id="ARBA00023015"/>
    </source>
</evidence>
<organism evidence="7 8">
    <name type="scientific">Mycolicibacterium doricum</name>
    <dbReference type="NCBI Taxonomy" id="126673"/>
    <lineage>
        <taxon>Bacteria</taxon>
        <taxon>Bacillati</taxon>
        <taxon>Actinomycetota</taxon>
        <taxon>Actinomycetes</taxon>
        <taxon>Mycobacteriales</taxon>
        <taxon>Mycobacteriaceae</taxon>
        <taxon>Mycolicibacterium</taxon>
    </lineage>
</organism>
<feature type="DNA-binding region" description="H-T-H motif" evidence="4">
    <location>
        <begin position="55"/>
        <end position="74"/>
    </location>
</feature>
<dbReference type="InterPro" id="IPR001647">
    <property type="entry name" value="HTH_TetR"/>
</dbReference>
<name>A0A1X1T067_9MYCO</name>
<dbReference type="PANTHER" id="PTHR30055:SF148">
    <property type="entry name" value="TETR-FAMILY TRANSCRIPTIONAL REGULATOR"/>
    <property type="match status" value="1"/>
</dbReference>
<evidence type="ECO:0000256" key="2">
    <source>
        <dbReference type="ARBA" id="ARBA00023125"/>
    </source>
</evidence>
<reference evidence="7 8" key="1">
    <citation type="submission" date="2016-01" db="EMBL/GenBank/DDBJ databases">
        <title>The new phylogeny of the genus Mycobacterium.</title>
        <authorList>
            <person name="Tarcisio F."/>
            <person name="Conor M."/>
            <person name="Antonella G."/>
            <person name="Elisabetta G."/>
            <person name="Giulia F.S."/>
            <person name="Sara T."/>
            <person name="Anna F."/>
            <person name="Clotilde B."/>
            <person name="Roberto B."/>
            <person name="Veronica D.S."/>
            <person name="Fabio R."/>
            <person name="Monica P."/>
            <person name="Olivier J."/>
            <person name="Enrico T."/>
            <person name="Nicola S."/>
        </authorList>
    </citation>
    <scope>NUCLEOTIDE SEQUENCE [LARGE SCALE GENOMIC DNA]</scope>
    <source>
        <strain evidence="7 8">DSM 44339</strain>
    </source>
</reference>
<dbReference type="InterPro" id="IPR009057">
    <property type="entry name" value="Homeodomain-like_sf"/>
</dbReference>
<dbReference type="InterPro" id="IPR036271">
    <property type="entry name" value="Tet_transcr_reg_TetR-rel_C_sf"/>
</dbReference>